<dbReference type="OrthoDB" id="9797743at2"/>
<dbReference type="InterPro" id="IPR036412">
    <property type="entry name" value="HAD-like_sf"/>
</dbReference>
<dbReference type="Pfam" id="PF00702">
    <property type="entry name" value="Hydrolase"/>
    <property type="match status" value="1"/>
</dbReference>
<organism evidence="1 2">
    <name type="scientific">Actinomyces bowdenii</name>
    <dbReference type="NCBI Taxonomy" id="131109"/>
    <lineage>
        <taxon>Bacteria</taxon>
        <taxon>Bacillati</taxon>
        <taxon>Actinomycetota</taxon>
        <taxon>Actinomycetes</taxon>
        <taxon>Actinomycetales</taxon>
        <taxon>Actinomycetaceae</taxon>
        <taxon>Actinomyces</taxon>
    </lineage>
</organism>
<evidence type="ECO:0000313" key="2">
    <source>
        <dbReference type="Proteomes" id="UP000271272"/>
    </source>
</evidence>
<dbReference type="InterPro" id="IPR023198">
    <property type="entry name" value="PGP-like_dom2"/>
</dbReference>
<dbReference type="SFLD" id="SFLDG01129">
    <property type="entry name" value="C1.5:_HAD__Beta-PGM__Phosphata"/>
    <property type="match status" value="1"/>
</dbReference>
<dbReference type="NCBIfam" id="TIGR01509">
    <property type="entry name" value="HAD-SF-IA-v3"/>
    <property type="match status" value="1"/>
</dbReference>
<dbReference type="RefSeq" id="WP_124934845.1">
    <property type="nucleotide sequence ID" value="NZ_RQZC01000041.1"/>
</dbReference>
<dbReference type="AlphaFoldDB" id="A0A3P1UKN3"/>
<proteinExistence type="predicted"/>
<dbReference type="InterPro" id="IPR023214">
    <property type="entry name" value="HAD_sf"/>
</dbReference>
<gene>
    <name evidence="1" type="ORF">EII10_12680</name>
</gene>
<dbReference type="SUPFAM" id="SSF56784">
    <property type="entry name" value="HAD-like"/>
    <property type="match status" value="1"/>
</dbReference>
<dbReference type="Proteomes" id="UP000271272">
    <property type="component" value="Unassembled WGS sequence"/>
</dbReference>
<dbReference type="SFLD" id="SFLDS00003">
    <property type="entry name" value="Haloacid_Dehalogenase"/>
    <property type="match status" value="1"/>
</dbReference>
<dbReference type="InterPro" id="IPR006439">
    <property type="entry name" value="HAD-SF_hydro_IA"/>
</dbReference>
<dbReference type="GO" id="GO:0050308">
    <property type="term" value="F:sugar-phosphatase activity"/>
    <property type="evidence" value="ECO:0007669"/>
    <property type="project" value="TreeGrafter"/>
</dbReference>
<protein>
    <submittedName>
        <fullName evidence="1">HAD family phosphatase</fullName>
    </submittedName>
</protein>
<evidence type="ECO:0000313" key="1">
    <source>
        <dbReference type="EMBL" id="RRD22341.1"/>
    </source>
</evidence>
<dbReference type="CDD" id="cd07505">
    <property type="entry name" value="HAD_BPGM-like"/>
    <property type="match status" value="1"/>
</dbReference>
<comment type="caution">
    <text evidence="1">The sequence shown here is derived from an EMBL/GenBank/DDBJ whole genome shotgun (WGS) entry which is preliminary data.</text>
</comment>
<reference evidence="1 2" key="1">
    <citation type="submission" date="2018-11" db="EMBL/GenBank/DDBJ databases">
        <title>Genomes From Bacteria Associated with the Canine Oral Cavity: a Test Case for Automated Genome-Based Taxonomic Assignment.</title>
        <authorList>
            <person name="Coil D.A."/>
            <person name="Jospin G."/>
            <person name="Darling A.E."/>
            <person name="Wallis C."/>
            <person name="Davis I.J."/>
            <person name="Harris S."/>
            <person name="Eisen J.A."/>
            <person name="Holcombe L.J."/>
            <person name="O'Flynn C."/>
        </authorList>
    </citation>
    <scope>NUCLEOTIDE SEQUENCE [LARGE SCALE GENOMIC DNA]</scope>
    <source>
        <strain evidence="1 2">OH5050</strain>
    </source>
</reference>
<dbReference type="Gene3D" id="3.40.50.1000">
    <property type="entry name" value="HAD superfamily/HAD-like"/>
    <property type="match status" value="1"/>
</dbReference>
<sequence length="223" mass="23926">MNLSASPELRRAIFGADALIFDLDGTLVQTHGAHERSWRQAFGAVGLHMSTSWYRQRTGLTATQLIEDMVTQHDVRLDETEVRAAEFEYFLAEARTLTPFVPVCSIAEQFGDASRMAVASNGDARTVHATLAGAGLEHLFSVVITADDGARPKPFPDVFLLAAAHIKVTPEACLVFEDTEGGLEAARAAGMNAVDVRTWDVHAAGGPVIEVFSSGGLVEGEDD</sequence>
<dbReference type="EMBL" id="RQZC01000041">
    <property type="protein sequence ID" value="RRD22341.1"/>
    <property type="molecule type" value="Genomic_DNA"/>
</dbReference>
<accession>A0A3P1UKN3</accession>
<dbReference type="Gene3D" id="1.10.150.240">
    <property type="entry name" value="Putative phosphatase, domain 2"/>
    <property type="match status" value="1"/>
</dbReference>
<keyword evidence="2" id="KW-1185">Reference proteome</keyword>
<dbReference type="PRINTS" id="PR00413">
    <property type="entry name" value="HADHALOGNASE"/>
</dbReference>
<name>A0A3P1UKN3_9ACTO</name>
<dbReference type="PANTHER" id="PTHR43481">
    <property type="entry name" value="FRUCTOSE-1-PHOSPHATE PHOSPHATASE"/>
    <property type="match status" value="1"/>
</dbReference>
<dbReference type="InterPro" id="IPR051806">
    <property type="entry name" value="HAD-like_SPP"/>
</dbReference>
<dbReference type="PANTHER" id="PTHR43481:SF4">
    <property type="entry name" value="GLYCEROL-1-PHOSPHATE PHOSPHOHYDROLASE 1-RELATED"/>
    <property type="match status" value="1"/>
</dbReference>